<feature type="domain" description="HTH tetR-type" evidence="6">
    <location>
        <begin position="22"/>
        <end position="81"/>
    </location>
</feature>
<dbReference type="InterPro" id="IPR050109">
    <property type="entry name" value="HTH-type_TetR-like_transc_reg"/>
</dbReference>
<keyword evidence="1" id="KW-0805">Transcription regulation</keyword>
<evidence type="ECO:0000256" key="3">
    <source>
        <dbReference type="ARBA" id="ARBA00023163"/>
    </source>
</evidence>
<keyword evidence="8" id="KW-1185">Reference proteome</keyword>
<dbReference type="EMBL" id="JBEZFP010000147">
    <property type="protein sequence ID" value="MEU8138956.1"/>
    <property type="molecule type" value="Genomic_DNA"/>
</dbReference>
<dbReference type="PANTHER" id="PTHR30055:SF234">
    <property type="entry name" value="HTH-TYPE TRANSCRIPTIONAL REGULATOR BETI"/>
    <property type="match status" value="1"/>
</dbReference>
<evidence type="ECO:0000256" key="2">
    <source>
        <dbReference type="ARBA" id="ARBA00023125"/>
    </source>
</evidence>
<keyword evidence="3" id="KW-0804">Transcription</keyword>
<sequence>MSERSDAGRKESGEGRMRADAQRNRQLIIEAARDIFIESGADAPLDEIARRAGVGIATLYRRFPDRDDLIRAVVLNTFSAMVDAAQDAEANGTDAYHALRLFMHRALDAKIGATMPALAGRVVFDDEVDGARLAAGTVVQRILDTAQEQGLVRKDIAFGDITFMVIRLTRPLPAIAKLLVDGDLAHRHLDIYLDGLRAEGDGERAELPAPVVTLADFDKVRKRLASGRADDL</sequence>
<accession>A0ABV3DT74</accession>
<dbReference type="InterPro" id="IPR049445">
    <property type="entry name" value="TetR_SbtR-like_C"/>
</dbReference>
<evidence type="ECO:0000256" key="4">
    <source>
        <dbReference type="PROSITE-ProRule" id="PRU00335"/>
    </source>
</evidence>
<keyword evidence="2 4" id="KW-0238">DNA-binding</keyword>
<evidence type="ECO:0000256" key="5">
    <source>
        <dbReference type="SAM" id="MobiDB-lite"/>
    </source>
</evidence>
<evidence type="ECO:0000313" key="8">
    <source>
        <dbReference type="Proteomes" id="UP001551482"/>
    </source>
</evidence>
<dbReference type="PROSITE" id="PS50977">
    <property type="entry name" value="HTH_TETR_2"/>
    <property type="match status" value="1"/>
</dbReference>
<evidence type="ECO:0000313" key="7">
    <source>
        <dbReference type="EMBL" id="MEU8138956.1"/>
    </source>
</evidence>
<gene>
    <name evidence="7" type="ORF">AB0C36_36345</name>
</gene>
<comment type="caution">
    <text evidence="7">The sequence shown here is derived from an EMBL/GenBank/DDBJ whole genome shotgun (WGS) entry which is preliminary data.</text>
</comment>
<evidence type="ECO:0000259" key="6">
    <source>
        <dbReference type="PROSITE" id="PS50977"/>
    </source>
</evidence>
<dbReference type="Gene3D" id="1.10.357.10">
    <property type="entry name" value="Tetracycline Repressor, domain 2"/>
    <property type="match status" value="1"/>
</dbReference>
<dbReference type="PRINTS" id="PR00455">
    <property type="entry name" value="HTHTETR"/>
</dbReference>
<dbReference type="PANTHER" id="PTHR30055">
    <property type="entry name" value="HTH-TYPE TRANSCRIPTIONAL REGULATOR RUTR"/>
    <property type="match status" value="1"/>
</dbReference>
<protein>
    <submittedName>
        <fullName evidence="7">Helix-turn-helix domain-containing protein</fullName>
    </submittedName>
</protein>
<dbReference type="Pfam" id="PF00440">
    <property type="entry name" value="TetR_N"/>
    <property type="match status" value="1"/>
</dbReference>
<dbReference type="RefSeq" id="WP_358362746.1">
    <property type="nucleotide sequence ID" value="NZ_JBEZFP010000147.1"/>
</dbReference>
<dbReference type="SUPFAM" id="SSF48498">
    <property type="entry name" value="Tetracyclin repressor-like, C-terminal domain"/>
    <property type="match status" value="1"/>
</dbReference>
<reference evidence="7 8" key="1">
    <citation type="submission" date="2024-06" db="EMBL/GenBank/DDBJ databases">
        <title>The Natural Products Discovery Center: Release of the First 8490 Sequenced Strains for Exploring Actinobacteria Biosynthetic Diversity.</title>
        <authorList>
            <person name="Kalkreuter E."/>
            <person name="Kautsar S.A."/>
            <person name="Yang D."/>
            <person name="Bader C.D."/>
            <person name="Teijaro C.N."/>
            <person name="Fluegel L."/>
            <person name="Davis C.M."/>
            <person name="Simpson J.R."/>
            <person name="Lauterbach L."/>
            <person name="Steele A.D."/>
            <person name="Gui C."/>
            <person name="Meng S."/>
            <person name="Li G."/>
            <person name="Viehrig K."/>
            <person name="Ye F."/>
            <person name="Su P."/>
            <person name="Kiefer A.F."/>
            <person name="Nichols A."/>
            <person name="Cepeda A.J."/>
            <person name="Yan W."/>
            <person name="Fan B."/>
            <person name="Jiang Y."/>
            <person name="Adhikari A."/>
            <person name="Zheng C.-J."/>
            <person name="Schuster L."/>
            <person name="Cowan T.M."/>
            <person name="Smanski M.J."/>
            <person name="Chevrette M.G."/>
            <person name="De Carvalho L.P.S."/>
            <person name="Shen B."/>
        </authorList>
    </citation>
    <scope>NUCLEOTIDE SEQUENCE [LARGE SCALE GENOMIC DNA]</scope>
    <source>
        <strain evidence="7 8">NPDC048946</strain>
    </source>
</reference>
<dbReference type="SUPFAM" id="SSF46689">
    <property type="entry name" value="Homeodomain-like"/>
    <property type="match status" value="1"/>
</dbReference>
<feature type="region of interest" description="Disordered" evidence="5">
    <location>
        <begin position="1"/>
        <end position="20"/>
    </location>
</feature>
<dbReference type="InterPro" id="IPR036271">
    <property type="entry name" value="Tet_transcr_reg_TetR-rel_C_sf"/>
</dbReference>
<dbReference type="Pfam" id="PF21597">
    <property type="entry name" value="TetR_C_43"/>
    <property type="match status" value="1"/>
</dbReference>
<proteinExistence type="predicted"/>
<name>A0ABV3DT74_9ACTN</name>
<dbReference type="InterPro" id="IPR001647">
    <property type="entry name" value="HTH_TetR"/>
</dbReference>
<feature type="DNA-binding region" description="H-T-H motif" evidence="4">
    <location>
        <begin position="44"/>
        <end position="63"/>
    </location>
</feature>
<evidence type="ECO:0000256" key="1">
    <source>
        <dbReference type="ARBA" id="ARBA00023015"/>
    </source>
</evidence>
<dbReference type="Proteomes" id="UP001551482">
    <property type="component" value="Unassembled WGS sequence"/>
</dbReference>
<organism evidence="7 8">
    <name type="scientific">Streptodolium elevatio</name>
    <dbReference type="NCBI Taxonomy" id="3157996"/>
    <lineage>
        <taxon>Bacteria</taxon>
        <taxon>Bacillati</taxon>
        <taxon>Actinomycetota</taxon>
        <taxon>Actinomycetes</taxon>
        <taxon>Kitasatosporales</taxon>
        <taxon>Streptomycetaceae</taxon>
        <taxon>Streptodolium</taxon>
    </lineage>
</organism>
<dbReference type="InterPro" id="IPR009057">
    <property type="entry name" value="Homeodomain-like_sf"/>
</dbReference>